<dbReference type="EMBL" id="JABTXI010000002">
    <property type="protein sequence ID" value="MBY3589480.1"/>
    <property type="molecule type" value="Genomic_DNA"/>
</dbReference>
<protein>
    <submittedName>
        <fullName evidence="1">Uncharacterized protein</fullName>
    </submittedName>
</protein>
<evidence type="ECO:0000313" key="1">
    <source>
        <dbReference type="EMBL" id="MBY3589480.1"/>
    </source>
</evidence>
<dbReference type="RefSeq" id="WP_222012194.1">
    <property type="nucleotide sequence ID" value="NZ_JABTXI010000002.1"/>
</dbReference>
<accession>A0ABS7LDH8</accession>
<organism evidence="1 2">
    <name type="scientific">Rhizobium bangladeshense</name>
    <dbReference type="NCBI Taxonomy" id="1138189"/>
    <lineage>
        <taxon>Bacteria</taxon>
        <taxon>Pseudomonadati</taxon>
        <taxon>Pseudomonadota</taxon>
        <taxon>Alphaproteobacteria</taxon>
        <taxon>Hyphomicrobiales</taxon>
        <taxon>Rhizobiaceae</taxon>
        <taxon>Rhizobium/Agrobacterium group</taxon>
        <taxon>Rhizobium</taxon>
    </lineage>
</organism>
<proteinExistence type="predicted"/>
<keyword evidence="2" id="KW-1185">Reference proteome</keyword>
<reference evidence="1 2" key="1">
    <citation type="submission" date="2020-06" db="EMBL/GenBank/DDBJ databases">
        <title>Global-level population genomics: horizontal gene transfer, symbiosis and evolution in Rhizobia.</title>
        <authorList>
            <person name="Gai Y."/>
        </authorList>
    </citation>
    <scope>NUCLEOTIDE SEQUENCE [LARGE SCALE GENOMIC DNA]</scope>
    <source>
        <strain evidence="1 2">PLR6_1b</strain>
    </source>
</reference>
<dbReference type="Proteomes" id="UP000720124">
    <property type="component" value="Unassembled WGS sequence"/>
</dbReference>
<name>A0ABS7LDH8_9HYPH</name>
<comment type="caution">
    <text evidence="1">The sequence shown here is derived from an EMBL/GenBank/DDBJ whole genome shotgun (WGS) entry which is preliminary data.</text>
</comment>
<gene>
    <name evidence="1" type="ORF">HJA87_06225</name>
</gene>
<evidence type="ECO:0000313" key="2">
    <source>
        <dbReference type="Proteomes" id="UP000720124"/>
    </source>
</evidence>
<sequence>MAKRRTYFLLVKLQSGDPASLTIIREGNYVAAQLRSFGDYLKQVFSQVNHSDFENADIWTLLALVERGFQRVHGISYEYCGPTGKAKTADDWGAELEARANDPRVHAFQRPGEKGWAYGVHERDLPALIEEARRKGSI</sequence>